<keyword evidence="13" id="KW-0969">Cilium</keyword>
<evidence type="ECO:0000256" key="4">
    <source>
        <dbReference type="ARBA" id="ARBA00007974"/>
    </source>
</evidence>
<evidence type="ECO:0000256" key="8">
    <source>
        <dbReference type="ARBA" id="ARBA00022801"/>
    </source>
</evidence>
<keyword evidence="13" id="KW-0966">Cell projection</keyword>
<comment type="subcellular location">
    <subcellularLocation>
        <location evidence="2">Periplasm</location>
    </subcellularLocation>
</comment>
<accession>A0ABR7R0V9</accession>
<protein>
    <recommendedName>
        <fullName evidence="5">Peptidoglycan hydrolase FlgJ</fullName>
    </recommendedName>
    <alternativeName>
        <fullName evidence="11">Muramidase FlgJ</fullName>
    </alternativeName>
</protein>
<dbReference type="PANTHER" id="PTHR33308">
    <property type="entry name" value="PEPTIDOGLYCAN HYDROLASE FLGJ"/>
    <property type="match status" value="1"/>
</dbReference>
<dbReference type="PANTHER" id="PTHR33308:SF9">
    <property type="entry name" value="PEPTIDOGLYCAN HYDROLASE FLGJ"/>
    <property type="match status" value="1"/>
</dbReference>
<evidence type="ECO:0000313" key="13">
    <source>
        <dbReference type="EMBL" id="MBC9131970.1"/>
    </source>
</evidence>
<reference evidence="13 14" key="1">
    <citation type="submission" date="2020-06" db="EMBL/GenBank/DDBJ databases">
        <title>Frischella cerana isolated from Apis cerana gut homogenate.</title>
        <authorList>
            <person name="Wolter L.A."/>
            <person name="Suenami S."/>
            <person name="Miyazaki R."/>
        </authorList>
    </citation>
    <scope>NUCLEOTIDE SEQUENCE [LARGE SCALE GENOMIC DNA]</scope>
    <source>
        <strain evidence="13 14">Ac13</strain>
    </source>
</reference>
<evidence type="ECO:0000256" key="3">
    <source>
        <dbReference type="ARBA" id="ARBA00006880"/>
    </source>
</evidence>
<feature type="domain" description="Mannosyl-glycoprotein endo-beta-N-acetylglucosamidase-like" evidence="12">
    <location>
        <begin position="172"/>
        <end position="330"/>
    </location>
</feature>
<dbReference type="InterPro" id="IPR051056">
    <property type="entry name" value="Glycosyl_Hydrolase_73"/>
</dbReference>
<keyword evidence="14" id="KW-1185">Reference proteome</keyword>
<keyword evidence="10" id="KW-0961">Cell wall biogenesis/degradation</keyword>
<dbReference type="Gene3D" id="2.10.70.40">
    <property type="entry name" value="peptidoglycan hydrolase"/>
    <property type="match status" value="1"/>
</dbReference>
<dbReference type="RefSeq" id="WP_187756400.1">
    <property type="nucleotide sequence ID" value="NZ_JABURY010000021.1"/>
</dbReference>
<evidence type="ECO:0000256" key="1">
    <source>
        <dbReference type="ARBA" id="ARBA00002954"/>
    </source>
</evidence>
<gene>
    <name evidence="13" type="primary">flgJ</name>
    <name evidence="13" type="ORF">FcAc13_11735</name>
</gene>
<proteinExistence type="inferred from homology"/>
<evidence type="ECO:0000256" key="10">
    <source>
        <dbReference type="ARBA" id="ARBA00023316"/>
    </source>
</evidence>
<evidence type="ECO:0000259" key="12">
    <source>
        <dbReference type="SMART" id="SM00047"/>
    </source>
</evidence>
<comment type="caution">
    <text evidence="13">The sequence shown here is derived from an EMBL/GenBank/DDBJ whole genome shotgun (WGS) entry which is preliminary data.</text>
</comment>
<comment type="similarity">
    <text evidence="3">In the N-terminal section; belongs to the FlgJ family.</text>
</comment>
<dbReference type="Gene3D" id="1.10.530.10">
    <property type="match status" value="1"/>
</dbReference>
<dbReference type="SMART" id="SM00047">
    <property type="entry name" value="LYZ2"/>
    <property type="match status" value="1"/>
</dbReference>
<comment type="similarity">
    <text evidence="4">In the C-terminal section; belongs to the glycosyl hydrolase 73 family.</text>
</comment>
<organism evidence="13 14">
    <name type="scientific">Frischella japonica</name>
    <dbReference type="NCBI Taxonomy" id="2741544"/>
    <lineage>
        <taxon>Bacteria</taxon>
        <taxon>Pseudomonadati</taxon>
        <taxon>Pseudomonadota</taxon>
        <taxon>Gammaproteobacteria</taxon>
        <taxon>Orbales</taxon>
        <taxon>Orbaceae</taxon>
        <taxon>Frischella</taxon>
    </lineage>
</organism>
<dbReference type="InterPro" id="IPR013377">
    <property type="entry name" value="FlgJ"/>
</dbReference>
<evidence type="ECO:0000256" key="11">
    <source>
        <dbReference type="ARBA" id="ARBA00030835"/>
    </source>
</evidence>
<keyword evidence="6" id="KW-0574">Periplasm</keyword>
<evidence type="ECO:0000256" key="5">
    <source>
        <dbReference type="ARBA" id="ARBA00013433"/>
    </source>
</evidence>
<evidence type="ECO:0000313" key="14">
    <source>
        <dbReference type="Proteomes" id="UP000651208"/>
    </source>
</evidence>
<keyword evidence="8 13" id="KW-0378">Hydrolase</keyword>
<sequence>MMNNINHYSNRLAFDMSGLHHLKQQAINGSADNIKHVAQQFETLFINMMMQSMRKAVPEGGLFNSSATQMFTSMFDQQVAQQAAGNGLGLADMLTKQLTASTSSDTSQSKSPHALQITANQAPTSYSLAESLFTDSTNVSVKNLGQVLYHNLANQPFIQPTDNSLTTSYSPAQHNDNNVAQFINQWLDPAIKAAKQTGIPYQVIIAQAALETGWGQKQITTDDGKPSYNYFAIKAGSTWQGKTTQITTSEYTKDEKIKTIQHFRVYDNLRQAVEDYVRLLSQNPRYQMVTQAPTAKDAAIALQQANYATDPNYADKLIQLIDKIEAMIKSIRLPQAAGFMPIKI</sequence>
<name>A0ABR7R0V9_9GAMM</name>
<dbReference type="InterPro" id="IPR002901">
    <property type="entry name" value="MGlyc_endo_b_GlcNAc-like_dom"/>
</dbReference>
<evidence type="ECO:0000256" key="9">
    <source>
        <dbReference type="ARBA" id="ARBA00023295"/>
    </source>
</evidence>
<dbReference type="Proteomes" id="UP000651208">
    <property type="component" value="Unassembled WGS sequence"/>
</dbReference>
<dbReference type="GO" id="GO:0016798">
    <property type="term" value="F:hydrolase activity, acting on glycosyl bonds"/>
    <property type="evidence" value="ECO:0007669"/>
    <property type="project" value="UniProtKB-KW"/>
</dbReference>
<keyword evidence="13" id="KW-0282">Flagellum</keyword>
<evidence type="ECO:0000256" key="7">
    <source>
        <dbReference type="ARBA" id="ARBA00022795"/>
    </source>
</evidence>
<keyword evidence="9 13" id="KW-0326">Glycosidase</keyword>
<dbReference type="EMBL" id="JABURY010000021">
    <property type="protein sequence ID" value="MBC9131970.1"/>
    <property type="molecule type" value="Genomic_DNA"/>
</dbReference>
<dbReference type="Pfam" id="PF01832">
    <property type="entry name" value="Glucosaminidase"/>
    <property type="match status" value="1"/>
</dbReference>
<evidence type="ECO:0000256" key="6">
    <source>
        <dbReference type="ARBA" id="ARBA00022764"/>
    </source>
</evidence>
<comment type="function">
    <text evidence="1">Flagellum-specific muramidase which hydrolyzes the peptidoglycan layer to assemble the rod structure in the periplasmic space.</text>
</comment>
<evidence type="ECO:0000256" key="2">
    <source>
        <dbReference type="ARBA" id="ARBA00004418"/>
    </source>
</evidence>
<dbReference type="PRINTS" id="PR01002">
    <property type="entry name" value="FLGFLGJ"/>
</dbReference>
<dbReference type="NCBIfam" id="TIGR02541">
    <property type="entry name" value="flagell_FlgJ"/>
    <property type="match status" value="1"/>
</dbReference>
<dbReference type="InterPro" id="IPR019301">
    <property type="entry name" value="Flagellar_prot_FlgJ_N"/>
</dbReference>
<dbReference type="Pfam" id="PF10135">
    <property type="entry name" value="Rod-binding"/>
    <property type="match status" value="1"/>
</dbReference>
<keyword evidence="7" id="KW-1005">Bacterial flagellum biogenesis</keyword>